<dbReference type="AlphaFoldDB" id="A0A7S5YEL8"/>
<evidence type="ECO:0000313" key="1">
    <source>
        <dbReference type="EMBL" id="QLG05535.1"/>
    </source>
</evidence>
<dbReference type="EMBL" id="MN894889">
    <property type="protein sequence ID" value="QLG05535.1"/>
    <property type="molecule type" value="Genomic_DNA"/>
</dbReference>
<geneLocation type="plasmid" evidence="1">
    <name>pSE5369-NR</name>
</geneLocation>
<name>A0A7S5YEL8_PSEAI</name>
<accession>A0A7S5YEL8</accession>
<organism evidence="1">
    <name type="scientific">Pseudomonas aeruginosa</name>
    <dbReference type="NCBI Taxonomy" id="287"/>
    <lineage>
        <taxon>Bacteria</taxon>
        <taxon>Pseudomonadati</taxon>
        <taxon>Pseudomonadota</taxon>
        <taxon>Gammaproteobacteria</taxon>
        <taxon>Pseudomonadales</taxon>
        <taxon>Pseudomonadaceae</taxon>
        <taxon>Pseudomonas</taxon>
    </lineage>
</organism>
<protein>
    <submittedName>
        <fullName evidence="1">Uncharacterized protein</fullName>
    </submittedName>
</protein>
<reference evidence="1" key="1">
    <citation type="submission" date="2019-12" db="EMBL/GenBank/DDBJ databases">
        <title>Compelete sequence of pSE5369-NR.</title>
        <authorList>
            <person name="Zhou D."/>
        </authorList>
    </citation>
    <scope>NUCLEOTIDE SEQUENCE</scope>
    <source>
        <strain evidence="1">SE5369</strain>
        <plasmid evidence="1">pSE5369-NR</plasmid>
    </source>
</reference>
<proteinExistence type="predicted"/>
<keyword evidence="1" id="KW-0614">Plasmid</keyword>
<sequence length="45" mass="4750">MAAELYTAGAKLAVPLSRLSAQEPATLSWSISQRINLAGVHLELA</sequence>